<dbReference type="Proteomes" id="UP001501710">
    <property type="component" value="Unassembled WGS sequence"/>
</dbReference>
<evidence type="ECO:0000256" key="1">
    <source>
        <dbReference type="SAM" id="MobiDB-lite"/>
    </source>
</evidence>
<gene>
    <name evidence="2" type="ORF">GCM10022254_16300</name>
</gene>
<feature type="region of interest" description="Disordered" evidence="1">
    <location>
        <begin position="28"/>
        <end position="60"/>
    </location>
</feature>
<comment type="caution">
    <text evidence="2">The sequence shown here is derived from an EMBL/GenBank/DDBJ whole genome shotgun (WGS) entry which is preliminary data.</text>
</comment>
<keyword evidence="3" id="KW-1185">Reference proteome</keyword>
<accession>A0ABP8BW93</accession>
<organism evidence="2 3">
    <name type="scientific">Actinomadura meridiana</name>
    <dbReference type="NCBI Taxonomy" id="559626"/>
    <lineage>
        <taxon>Bacteria</taxon>
        <taxon>Bacillati</taxon>
        <taxon>Actinomycetota</taxon>
        <taxon>Actinomycetes</taxon>
        <taxon>Streptosporangiales</taxon>
        <taxon>Thermomonosporaceae</taxon>
        <taxon>Actinomadura</taxon>
    </lineage>
</organism>
<evidence type="ECO:0000313" key="3">
    <source>
        <dbReference type="Proteomes" id="UP001501710"/>
    </source>
</evidence>
<protein>
    <submittedName>
        <fullName evidence="2">Uncharacterized protein</fullName>
    </submittedName>
</protein>
<proteinExistence type="predicted"/>
<dbReference type="EMBL" id="BAABAS010000004">
    <property type="protein sequence ID" value="GAA4227779.1"/>
    <property type="molecule type" value="Genomic_DNA"/>
</dbReference>
<evidence type="ECO:0000313" key="2">
    <source>
        <dbReference type="EMBL" id="GAA4227779.1"/>
    </source>
</evidence>
<sequence length="102" mass="9978">MVRLFFGISQPNSVNVCAMSEGFDGIAFADRDEGSGDDGGALGGRDESAGVSSDGVVGGSVDGDGVVERLTEGLGVADAPGVAVTLNASASTAPIAIVSFRA</sequence>
<reference evidence="3" key="1">
    <citation type="journal article" date="2019" name="Int. J. Syst. Evol. Microbiol.">
        <title>The Global Catalogue of Microorganisms (GCM) 10K type strain sequencing project: providing services to taxonomists for standard genome sequencing and annotation.</title>
        <authorList>
            <consortium name="The Broad Institute Genomics Platform"/>
            <consortium name="The Broad Institute Genome Sequencing Center for Infectious Disease"/>
            <person name="Wu L."/>
            <person name="Ma J."/>
        </authorList>
    </citation>
    <scope>NUCLEOTIDE SEQUENCE [LARGE SCALE GENOMIC DNA]</scope>
    <source>
        <strain evidence="3">JCM 17440</strain>
    </source>
</reference>
<name>A0ABP8BW93_9ACTN</name>